<proteinExistence type="predicted"/>
<keyword evidence="2" id="KW-0732">Signal</keyword>
<dbReference type="PROSITE" id="PS51257">
    <property type="entry name" value="PROKAR_LIPOPROTEIN"/>
    <property type="match status" value="1"/>
</dbReference>
<evidence type="ECO:0008006" key="5">
    <source>
        <dbReference type="Google" id="ProtNLM"/>
    </source>
</evidence>
<keyword evidence="4" id="KW-1185">Reference proteome</keyword>
<feature type="signal peptide" evidence="2">
    <location>
        <begin position="1"/>
        <end position="15"/>
    </location>
</feature>
<comment type="caution">
    <text evidence="3">The sequence shown here is derived from an EMBL/GenBank/DDBJ whole genome shotgun (WGS) entry which is preliminary data.</text>
</comment>
<accession>A0A6M0QY23</accession>
<feature type="compositionally biased region" description="Pro residues" evidence="1">
    <location>
        <begin position="23"/>
        <end position="35"/>
    </location>
</feature>
<protein>
    <recommendedName>
        <fullName evidence="5">Transferrin-binding protein B C-lobe/N-lobe beta barrel domain-containing protein</fullName>
    </recommendedName>
</protein>
<evidence type="ECO:0000256" key="1">
    <source>
        <dbReference type="SAM" id="MobiDB-lite"/>
    </source>
</evidence>
<dbReference type="EMBL" id="JAAIVJ010000011">
    <property type="protein sequence ID" value="NEY91664.1"/>
    <property type="molecule type" value="Genomic_DNA"/>
</dbReference>
<dbReference type="InterPro" id="IPR011250">
    <property type="entry name" value="OMP/PagP_B-barrel"/>
</dbReference>
<reference evidence="3 4" key="1">
    <citation type="submission" date="2020-02" db="EMBL/GenBank/DDBJ databases">
        <authorList>
            <person name="Chen W.-M."/>
        </authorList>
    </citation>
    <scope>NUCLEOTIDE SEQUENCE [LARGE SCALE GENOMIC DNA]</scope>
    <source>
        <strain evidence="3 4">KMS-5</strain>
    </source>
</reference>
<name>A0A6M0QY23_9RHOB</name>
<gene>
    <name evidence="3" type="ORF">G4Z14_15295</name>
</gene>
<dbReference type="AlphaFoldDB" id="A0A6M0QY23"/>
<feature type="region of interest" description="Disordered" evidence="1">
    <location>
        <begin position="23"/>
        <end position="42"/>
    </location>
</feature>
<evidence type="ECO:0000313" key="3">
    <source>
        <dbReference type="EMBL" id="NEY91664.1"/>
    </source>
</evidence>
<evidence type="ECO:0000256" key="2">
    <source>
        <dbReference type="SAM" id="SignalP"/>
    </source>
</evidence>
<dbReference type="Proteomes" id="UP000477782">
    <property type="component" value="Unassembled WGS sequence"/>
</dbReference>
<sequence>MGGYRAALAALLVVAACGGNPFVPDPVDPTDPTDPTPSEDNENAVQDLRGFAYDGTTLSIDMAGVSSSGQFGTFVRRPSMDIPRHGTHPRYLAYEFQETNMTRSYLAYVAENQRETLLAVAAADGGQFNEHNGGGGWVRLTGYTRPTIASSPSPTPGPEAGTFSYYGAYAGVFVPGLADADGAPRPDPLHPQEPLGVRGQIQVNAQFTNTSSGDPEVVEGQIVNRQLFDRDGNQIISIDVSDGSGGFTTIDTTELQSLVLRETAISDNGTFLGTVEYAGTPDSEAGEYDGAFGGTGASDVAGVIWVNPIDGQDGIWEYGAFNLPRCDLAGASPICDPR</sequence>
<evidence type="ECO:0000313" key="4">
    <source>
        <dbReference type="Proteomes" id="UP000477782"/>
    </source>
</evidence>
<feature type="chain" id="PRO_5026940378" description="Transferrin-binding protein B C-lobe/N-lobe beta barrel domain-containing protein" evidence="2">
    <location>
        <begin position="16"/>
        <end position="338"/>
    </location>
</feature>
<dbReference type="RefSeq" id="WP_164627304.1">
    <property type="nucleotide sequence ID" value="NZ_JAAIVJ010000011.1"/>
</dbReference>
<organism evidence="3 4">
    <name type="scientific">Tabrizicola oligotrophica</name>
    <dbReference type="NCBI Taxonomy" id="2710650"/>
    <lineage>
        <taxon>Bacteria</taxon>
        <taxon>Pseudomonadati</taxon>
        <taxon>Pseudomonadota</taxon>
        <taxon>Alphaproteobacteria</taxon>
        <taxon>Rhodobacterales</taxon>
        <taxon>Paracoccaceae</taxon>
        <taxon>Tabrizicola</taxon>
    </lineage>
</organism>
<dbReference type="SUPFAM" id="SSF56925">
    <property type="entry name" value="OMPA-like"/>
    <property type="match status" value="1"/>
</dbReference>